<dbReference type="OrthoDB" id="3928741at2"/>
<evidence type="ECO:0000313" key="2">
    <source>
        <dbReference type="EMBL" id="TJW11456.1"/>
    </source>
</evidence>
<evidence type="ECO:0000313" key="3">
    <source>
        <dbReference type="Proteomes" id="UP000309454"/>
    </source>
</evidence>
<sequence>MAECATVEALVEREAVQGGRSLHLECSRECGRRARRALQQAQGARRAAYFLEEDGGFDRDTVRSYLRFFARLAQMPPAEGERALDHFGLRDHSRTLVSRLSAEQKALLAFARMSLFSPELCFCERPLADLSPESRSLVLAWIAERFEAGTVFVTVGQPLREALLMPGSAYWEEEGRLFPAQVEGEEPDDGPVPDEVRVCKIAVRAGTATLLLDPREIDFIESANRVNYASVRGELYPTALSMDQLDEQLSRFGFFRCHRSFIVNVQKVARVERFTRNTFNLVLSDANRRSLPLSKGRAEEMRERFGWK</sequence>
<dbReference type="InterPro" id="IPR007492">
    <property type="entry name" value="LytTR_DNA-bd_dom"/>
</dbReference>
<dbReference type="SUPFAM" id="SSF52540">
    <property type="entry name" value="P-loop containing nucleoside triphosphate hydrolases"/>
    <property type="match status" value="1"/>
</dbReference>
<dbReference type="EMBL" id="SSTM01000002">
    <property type="protein sequence ID" value="TJW11456.1"/>
    <property type="molecule type" value="Genomic_DNA"/>
</dbReference>
<gene>
    <name evidence="2" type="ORF">E5982_04435</name>
</gene>
<dbReference type="RefSeq" id="WP_136845588.1">
    <property type="nucleotide sequence ID" value="NZ_SSTM01000002.1"/>
</dbReference>
<dbReference type="PIRSF" id="PIRSF036612">
    <property type="entry name" value="ABC_ATP_LytTR"/>
    <property type="match status" value="1"/>
</dbReference>
<dbReference type="InterPro" id="IPR046947">
    <property type="entry name" value="LytR-like"/>
</dbReference>
<dbReference type="GO" id="GO:0003677">
    <property type="term" value="F:DNA binding"/>
    <property type="evidence" value="ECO:0007669"/>
    <property type="project" value="InterPro"/>
</dbReference>
<protein>
    <submittedName>
        <fullName evidence="2">LytR family transcriptional regulator</fullName>
    </submittedName>
</protein>
<proteinExistence type="predicted"/>
<accession>A0A4V5KJX2</accession>
<dbReference type="Proteomes" id="UP000309454">
    <property type="component" value="Unassembled WGS sequence"/>
</dbReference>
<dbReference type="PANTHER" id="PTHR37299:SF1">
    <property type="entry name" value="STAGE 0 SPORULATION PROTEIN A HOMOLOG"/>
    <property type="match status" value="1"/>
</dbReference>
<dbReference type="SMART" id="SM00850">
    <property type="entry name" value="LytTR"/>
    <property type="match status" value="1"/>
</dbReference>
<dbReference type="InterPro" id="IPR027417">
    <property type="entry name" value="P-loop_NTPase"/>
</dbReference>
<dbReference type="Gene3D" id="3.40.50.300">
    <property type="entry name" value="P-loop containing nucleotide triphosphate hydrolases"/>
    <property type="match status" value="1"/>
</dbReference>
<keyword evidence="3" id="KW-1185">Reference proteome</keyword>
<dbReference type="AlphaFoldDB" id="A0A4V5KJX2"/>
<dbReference type="PANTHER" id="PTHR37299">
    <property type="entry name" value="TRANSCRIPTIONAL REGULATOR-RELATED"/>
    <property type="match status" value="1"/>
</dbReference>
<comment type="caution">
    <text evidence="2">The sequence shown here is derived from an EMBL/GenBank/DDBJ whole genome shotgun (WGS) entry which is preliminary data.</text>
</comment>
<reference evidence="2 3" key="1">
    <citation type="submission" date="2019-04" db="EMBL/GenBank/DDBJ databases">
        <title>Microbes associate with the intestines of laboratory mice.</title>
        <authorList>
            <person name="Navarre W."/>
            <person name="Wong E."/>
            <person name="Huang K.C."/>
            <person name="Tropini C."/>
            <person name="Ng K."/>
            <person name="Yu B."/>
        </authorList>
    </citation>
    <scope>NUCLEOTIDE SEQUENCE [LARGE SCALE GENOMIC DNA]</scope>
    <source>
        <strain evidence="2 3">NM48_B13</strain>
    </source>
</reference>
<dbReference type="Pfam" id="PF04397">
    <property type="entry name" value="LytTR"/>
    <property type="match status" value="1"/>
</dbReference>
<feature type="domain" description="HTH LytTR-type" evidence="1">
    <location>
        <begin position="201"/>
        <end position="307"/>
    </location>
</feature>
<dbReference type="PROSITE" id="PS50930">
    <property type="entry name" value="HTH_LYTTR"/>
    <property type="match status" value="1"/>
</dbReference>
<evidence type="ECO:0000259" key="1">
    <source>
        <dbReference type="PROSITE" id="PS50930"/>
    </source>
</evidence>
<dbReference type="GO" id="GO:0000156">
    <property type="term" value="F:phosphorelay response regulator activity"/>
    <property type="evidence" value="ECO:0007669"/>
    <property type="project" value="InterPro"/>
</dbReference>
<organism evidence="2 3">
    <name type="scientific">Parvibacter caecicola</name>
    <dbReference type="NCBI Taxonomy" id="747645"/>
    <lineage>
        <taxon>Bacteria</taxon>
        <taxon>Bacillati</taxon>
        <taxon>Actinomycetota</taxon>
        <taxon>Coriobacteriia</taxon>
        <taxon>Coriobacteriales</taxon>
        <taxon>Coriobacteriaceae</taxon>
        <taxon>Parvibacter</taxon>
    </lineage>
</organism>
<dbReference type="InterPro" id="IPR012046">
    <property type="entry name" value="LytTR_ABC"/>
</dbReference>
<dbReference type="Gene3D" id="2.40.50.1020">
    <property type="entry name" value="LytTr DNA-binding domain"/>
    <property type="match status" value="1"/>
</dbReference>
<name>A0A4V5KJX2_9ACTN</name>